<protein>
    <submittedName>
        <fullName evidence="1">Uncharacterized protein</fullName>
    </submittedName>
</protein>
<accession>A0A810N0K4</accession>
<evidence type="ECO:0000313" key="2">
    <source>
        <dbReference type="Proteomes" id="UP000680866"/>
    </source>
</evidence>
<sequence>MGLAEDHLGPGWLRTYGDVEADISAMEDFAAKLETEVRDHYAPHMSVVYDNMATEIPQPAALFSELVSFLTTHQLSQQSTSDLVYHYHNVTGGLATSAWDVSRRYADTDAFSSARVTDVNRALDRTAAAAPTDPGSDGFH</sequence>
<organism evidence="1 2">
    <name type="scientific">Polymorphospora rubra</name>
    <dbReference type="NCBI Taxonomy" id="338584"/>
    <lineage>
        <taxon>Bacteria</taxon>
        <taxon>Bacillati</taxon>
        <taxon>Actinomycetota</taxon>
        <taxon>Actinomycetes</taxon>
        <taxon>Micromonosporales</taxon>
        <taxon>Micromonosporaceae</taxon>
        <taxon>Polymorphospora</taxon>
    </lineage>
</organism>
<dbReference type="KEGG" id="pry:Prubr_34110"/>
<dbReference type="AlphaFoldDB" id="A0A810N0K4"/>
<reference evidence="1" key="1">
    <citation type="submission" date="2020-08" db="EMBL/GenBank/DDBJ databases">
        <title>Whole genome shotgun sequence of Polymorphospora rubra NBRC 101157.</title>
        <authorList>
            <person name="Komaki H."/>
            <person name="Tamura T."/>
        </authorList>
    </citation>
    <scope>NUCLEOTIDE SEQUENCE</scope>
    <source>
        <strain evidence="1">NBRC 101157</strain>
    </source>
</reference>
<dbReference type="EMBL" id="AP023359">
    <property type="protein sequence ID" value="BCJ66390.1"/>
    <property type="molecule type" value="Genomic_DNA"/>
</dbReference>
<evidence type="ECO:0000313" key="1">
    <source>
        <dbReference type="EMBL" id="BCJ66390.1"/>
    </source>
</evidence>
<dbReference type="RefSeq" id="WP_212826468.1">
    <property type="nucleotide sequence ID" value="NZ_AP023359.1"/>
</dbReference>
<gene>
    <name evidence="1" type="ORF">Prubr_34110</name>
</gene>
<proteinExistence type="predicted"/>
<keyword evidence="2" id="KW-1185">Reference proteome</keyword>
<name>A0A810N0K4_9ACTN</name>
<dbReference type="Proteomes" id="UP000680866">
    <property type="component" value="Chromosome"/>
</dbReference>